<dbReference type="Proteomes" id="UP000003240">
    <property type="component" value="Unassembled WGS sequence"/>
</dbReference>
<proteinExistence type="predicted"/>
<dbReference type="InterPro" id="IPR009057">
    <property type="entry name" value="Homeodomain-like_sf"/>
</dbReference>
<dbReference type="EMBL" id="AFGF01000107">
    <property type="protein sequence ID" value="EGO63542.1"/>
    <property type="molecule type" value="Genomic_DNA"/>
</dbReference>
<protein>
    <recommendedName>
        <fullName evidence="1">DNA binding HTH domain-containing protein</fullName>
    </recommendedName>
</protein>
<keyword evidence="3" id="KW-1185">Reference proteome</keyword>
<dbReference type="AlphaFoldDB" id="F7NKA1"/>
<evidence type="ECO:0000259" key="1">
    <source>
        <dbReference type="Pfam" id="PF02954"/>
    </source>
</evidence>
<dbReference type="Gene3D" id="1.10.10.60">
    <property type="entry name" value="Homeodomain-like"/>
    <property type="match status" value="1"/>
</dbReference>
<accession>F7NKA1</accession>
<evidence type="ECO:0000313" key="3">
    <source>
        <dbReference type="Proteomes" id="UP000003240"/>
    </source>
</evidence>
<dbReference type="Pfam" id="PF02954">
    <property type="entry name" value="HTH_8"/>
    <property type="match status" value="1"/>
</dbReference>
<feature type="domain" description="DNA binding HTH" evidence="1">
    <location>
        <begin position="11"/>
        <end position="45"/>
    </location>
</feature>
<sequence length="52" mass="6222">MDQVPQQIERKELIVQALNASRRISQAAIKLGVTERHLRRLIEKYKINSRWH</sequence>
<evidence type="ECO:0000313" key="2">
    <source>
        <dbReference type="EMBL" id="EGO63542.1"/>
    </source>
</evidence>
<gene>
    <name evidence="2" type="ORF">ALO_12571</name>
</gene>
<dbReference type="InterPro" id="IPR002197">
    <property type="entry name" value="HTH_Fis"/>
</dbReference>
<dbReference type="STRING" id="1009370.ALO_12571"/>
<organism evidence="2 3">
    <name type="scientific">Acetonema longum DSM 6540</name>
    <dbReference type="NCBI Taxonomy" id="1009370"/>
    <lineage>
        <taxon>Bacteria</taxon>
        <taxon>Bacillati</taxon>
        <taxon>Bacillota</taxon>
        <taxon>Negativicutes</taxon>
        <taxon>Acetonemataceae</taxon>
        <taxon>Acetonema</taxon>
    </lineage>
</organism>
<reference evidence="2 3" key="1">
    <citation type="journal article" date="2011" name="EMBO J.">
        <title>Structural diversity of bacterial flagellar motors.</title>
        <authorList>
            <person name="Chen S."/>
            <person name="Beeby M."/>
            <person name="Murphy G.E."/>
            <person name="Leadbetter J.R."/>
            <person name="Hendrixson D.R."/>
            <person name="Briegel A."/>
            <person name="Li Z."/>
            <person name="Shi J."/>
            <person name="Tocheva E.I."/>
            <person name="Muller A."/>
            <person name="Dobro M.J."/>
            <person name="Jensen G.J."/>
        </authorList>
    </citation>
    <scope>NUCLEOTIDE SEQUENCE [LARGE SCALE GENOMIC DNA]</scope>
    <source>
        <strain evidence="2 3">DSM 6540</strain>
    </source>
</reference>
<dbReference type="RefSeq" id="WP_004096161.1">
    <property type="nucleotide sequence ID" value="NZ_AFGF01000107.1"/>
</dbReference>
<comment type="caution">
    <text evidence="2">The sequence shown here is derived from an EMBL/GenBank/DDBJ whole genome shotgun (WGS) entry which is preliminary data.</text>
</comment>
<name>F7NKA1_9FIRM</name>
<dbReference type="GO" id="GO:0043565">
    <property type="term" value="F:sequence-specific DNA binding"/>
    <property type="evidence" value="ECO:0007669"/>
    <property type="project" value="InterPro"/>
</dbReference>
<dbReference type="SUPFAM" id="SSF46689">
    <property type="entry name" value="Homeodomain-like"/>
    <property type="match status" value="1"/>
</dbReference>